<dbReference type="PANTHER" id="PTHR37809">
    <property type="entry name" value="RIBOSOMAL PROTEIN S12 METHYLTHIOTRANSFERASE ACCESSORY FACTOR YCAO"/>
    <property type="match status" value="1"/>
</dbReference>
<accession>A0ABP6Z9P9</accession>
<feature type="domain" description="YcaO" evidence="1">
    <location>
        <begin position="23"/>
        <end position="430"/>
    </location>
</feature>
<name>A0ABP6Z9P9_9ACTN</name>
<dbReference type="InterPro" id="IPR003776">
    <property type="entry name" value="YcaO-like_dom"/>
</dbReference>
<evidence type="ECO:0000313" key="2">
    <source>
        <dbReference type="EMBL" id="GAA3600607.1"/>
    </source>
</evidence>
<reference evidence="3" key="1">
    <citation type="journal article" date="2019" name="Int. J. Syst. Evol. Microbiol.">
        <title>The Global Catalogue of Microorganisms (GCM) 10K type strain sequencing project: providing services to taxonomists for standard genome sequencing and annotation.</title>
        <authorList>
            <consortium name="The Broad Institute Genomics Platform"/>
            <consortium name="The Broad Institute Genome Sequencing Center for Infectious Disease"/>
            <person name="Wu L."/>
            <person name="Ma J."/>
        </authorList>
    </citation>
    <scope>NUCLEOTIDE SEQUENCE [LARGE SCALE GENOMIC DNA]</scope>
    <source>
        <strain evidence="3">JCM 16928</strain>
    </source>
</reference>
<dbReference type="InterPro" id="IPR027624">
    <property type="entry name" value="TOMM_cyclo_SagD"/>
</dbReference>
<evidence type="ECO:0000259" key="1">
    <source>
        <dbReference type="PROSITE" id="PS51664"/>
    </source>
</evidence>
<organism evidence="2 3">
    <name type="scientific">Kribbella ginsengisoli</name>
    <dbReference type="NCBI Taxonomy" id="363865"/>
    <lineage>
        <taxon>Bacteria</taxon>
        <taxon>Bacillati</taxon>
        <taxon>Actinomycetota</taxon>
        <taxon>Actinomycetes</taxon>
        <taxon>Propionibacteriales</taxon>
        <taxon>Kribbellaceae</taxon>
        <taxon>Kribbella</taxon>
    </lineage>
</organism>
<proteinExistence type="predicted"/>
<evidence type="ECO:0000313" key="3">
    <source>
        <dbReference type="Proteomes" id="UP001501222"/>
    </source>
</evidence>
<comment type="caution">
    <text evidence="2">The sequence shown here is derived from an EMBL/GenBank/DDBJ whole genome shotgun (WGS) entry which is preliminary data.</text>
</comment>
<dbReference type="Gene3D" id="3.30.160.660">
    <property type="match status" value="1"/>
</dbReference>
<keyword evidence="3" id="KW-1185">Reference proteome</keyword>
<protein>
    <recommendedName>
        <fullName evidence="1">YcaO domain-containing protein</fullName>
    </recommendedName>
</protein>
<dbReference type="NCBIfam" id="TIGR03604">
    <property type="entry name" value="TOMM_cyclo_SagD"/>
    <property type="match status" value="1"/>
</dbReference>
<dbReference type="Pfam" id="PF02624">
    <property type="entry name" value="YcaO"/>
    <property type="match status" value="1"/>
</dbReference>
<dbReference type="PANTHER" id="PTHR37809:SF1">
    <property type="entry name" value="RIBOSOMAL PROTEIN S12 METHYLTHIOTRANSFERASE ACCESSORY FACTOR YCAO"/>
    <property type="match status" value="1"/>
</dbReference>
<gene>
    <name evidence="2" type="ORF">GCM10022235_85720</name>
</gene>
<dbReference type="PROSITE" id="PS51664">
    <property type="entry name" value="YCAO"/>
    <property type="match status" value="1"/>
</dbReference>
<dbReference type="EMBL" id="BAABAA010000030">
    <property type="protein sequence ID" value="GAA3600607.1"/>
    <property type="molecule type" value="Genomic_DNA"/>
</dbReference>
<dbReference type="Proteomes" id="UP001501222">
    <property type="component" value="Unassembled WGS sequence"/>
</dbReference>
<sequence length="430" mass="47035">MWSTHLADLSLHLPWPIDRVSTGTAFNDAERAQQSALGEAVERYCGNFVPSTLRRAAYSKAGQDALAPSTFALYSQNQYAETGCPFLPFTHDLPVLWAQGTCLRDSSDASIPASLVYLNYHSGPRQMEPITNFVMLAGIAAGQTPRAALTASMEEIIERDATVIWWANRLPTRPIDPADPQLAGALIPAPELGTGWAYGAGASRICRYRLLSIPTVFDVTVSGVLLEDTDNRILMMGFAARPDPATAVLKALAEAVTLRYYALGLLNPDGDIWVAAREGVIPIDFYKPFRSDRRYIDAYRADFRDVADLGCHSQIWLDPRMRRYLEPVLGVGDPITLDQLPRITGDPFDAYLERFNGQGIEAYGVDVTTPDVAEAGLSVARVIAPGTYSNAPAAFPLLGGSRLYTDPVKLGLRDRPIREEDVNVAPLPHT</sequence>
<dbReference type="Gene3D" id="3.30.40.250">
    <property type="match status" value="1"/>
</dbReference>
<dbReference type="Gene3D" id="3.30.1330.230">
    <property type="match status" value="1"/>
</dbReference>